<accession>A0A553I8T0</accession>
<dbReference type="InterPro" id="IPR036922">
    <property type="entry name" value="Rieske_2Fe-2S_sf"/>
</dbReference>
<evidence type="ECO:0000256" key="8">
    <source>
        <dbReference type="ARBA" id="ARBA00022723"/>
    </source>
</evidence>
<proteinExistence type="inferred from homology"/>
<feature type="region of interest" description="Disordered" evidence="17">
    <location>
        <begin position="1171"/>
        <end position="1193"/>
    </location>
</feature>
<evidence type="ECO:0000259" key="18">
    <source>
        <dbReference type="PROSITE" id="PS51296"/>
    </source>
</evidence>
<keyword evidence="13" id="KW-1015">Disulfide bond</keyword>
<evidence type="ECO:0000256" key="16">
    <source>
        <dbReference type="ARBA" id="ARBA00072517"/>
    </source>
</evidence>
<evidence type="ECO:0000256" key="17">
    <source>
        <dbReference type="SAM" id="MobiDB-lite"/>
    </source>
</evidence>
<evidence type="ECO:0000256" key="9">
    <source>
        <dbReference type="ARBA" id="ARBA00022989"/>
    </source>
</evidence>
<dbReference type="InterPro" id="IPR017941">
    <property type="entry name" value="Rieske_2Fe-2S"/>
</dbReference>
<dbReference type="InterPro" id="IPR050358">
    <property type="entry name" value="RSE1/DDB1/CFT1"/>
</dbReference>
<keyword evidence="20" id="KW-1185">Reference proteome</keyword>
<dbReference type="PROSITE" id="PS51296">
    <property type="entry name" value="RIESKE"/>
    <property type="match status" value="1"/>
</dbReference>
<sequence length="1429" mass="158312">MAYIAPIHRPNTVRHAIRLSLFPDEPECLVVAKTNRLEIWKLEDTGALAHTNTHHVNGTIAMLQRLRPRDADTDLLFVGTDRFQYFTVGWDSTKGRLDTIEMFYDINEKHMRDSQSQDKCIVDPTGRFMVALLWEGVINVLRMHTVKSKRQNLDWMDQVRISELFIKCASFLHVETGHPKIAFLYQTRTEHPDCHLVSYRLTADDKNTVVSRFEVRDQIDRMEIEDPGSALLIPVSKGEEDQKRYLGRNATSARAQLGGLIVLGETRLLYYDDAAKKKVETALEEPSIFVAWAEYDVSHYFVGDDYGNLWMLEILLDGVVVIGMEMRKIGTISRPSCLVFMGNSTLFVGSHYGDSEVFHIDIGHGTIELIQTLHNIAPILDLTIMDMGNREGEGQTSNEYSSGQARIVTGSGVHKDGSLRSVRSGVGLDDIGILDSMQNVRSLFSLKSYGAAKTDTLIVSLLTETRIFLFDPTGNIEEVDSFKGIVLSEPTLLVQNLSNNRVLQATSSSVLLIDLESGVAISTWRPAEGEITNVSANVEWVLLSVDGRVLVSLQIGQDLIKVEQDNLGDSDQVACIHLPPQYPNVGVVGFWKSGSVSIIDIKTLQPLHGENLRRKDDNASVPRDIALAQVLPKEIAGPTLFVAMEDGYVITFNVSKTDFSLSGRKMVVVGTRHAKLQLLPRPNEMYNIFSTSEIPSLIYGSEGRIVYSAVTSDDAVCVCPFDAEAFPDSIVVATEKEVKISIIDNERRTHVNPLPMGETVRRIAYSRAERAFGLGCFQREVKDNEEAIISSFKLVDEVIFKQLGKAFILDSFPRAEMVEAVIRAELPDSYGGRMERFIVGTSYLDDEQTLVGQNDKRGRILVLGIDSERVPYLITSRQLKGACRALAVMGDKIVAALAKTVIVYSYLETSTVSAELKKLASYRPATYPIDLVIEGNTIAVADLMKSMSLVEFTPAADGQPAKLIEVSRHYQSFWATALCHVEGDAWLESDAQGNLLVLRKNISGVTLDDKRRMDITSEINLGEMANKIRKITVEASENAVIVPKAFIGTVEGGVHLFGMISPRYQDLLIRFQNKLADVVETMGNIEFSRYRSFRNEERESDGPFRFVDGELLERFLDLDEHHQEKICEGLGPNPEAMRNLVEELKLYWICAKPSCAGNIALPTPNYFAGAGKKTSSSTPPVPRRTPNCDPLNRTTAMAPLTVASRALARGVSRSATCLNATRTLSTTAQLRDAAGSYSSPFKGESKSTKIPDFGHYVNKGASNTNLLFQYFMVGTMGAITAAGAKSTVQEFLKNMAASADVLAMAKVEVDLNAIPEGKNVIIKWRGKPVFIRHRTADEIDEANKVNVASLRDPQSDEDRVQKPEWLVMLGVCTHLGCVPIGEAGDFGGWFCPCHGSHYDISGRIRKGPAPLNLEIPAYDFPEEDKLIIG</sequence>
<evidence type="ECO:0000256" key="7">
    <source>
        <dbReference type="ARBA" id="ARBA00022714"/>
    </source>
</evidence>
<gene>
    <name evidence="19" type="ORF">FHL15_002515</name>
</gene>
<evidence type="ECO:0000256" key="1">
    <source>
        <dbReference type="ARBA" id="ARBA00004123"/>
    </source>
</evidence>
<dbReference type="InterPro" id="IPR004192">
    <property type="entry name" value="Rieske_TM"/>
</dbReference>
<feature type="domain" description="Rieske" evidence="18">
    <location>
        <begin position="1333"/>
        <end position="1427"/>
    </location>
</feature>
<dbReference type="InterPro" id="IPR015943">
    <property type="entry name" value="WD40/YVTN_repeat-like_dom_sf"/>
</dbReference>
<evidence type="ECO:0000256" key="4">
    <source>
        <dbReference type="ARBA" id="ARBA00010651"/>
    </source>
</evidence>
<dbReference type="SUPFAM" id="SSF50998">
    <property type="entry name" value="Quinoprotein alcohol dehydrogenase-like"/>
    <property type="match status" value="1"/>
</dbReference>
<comment type="similarity">
    <text evidence="3">Belongs to the DDB1 family.</text>
</comment>
<keyword evidence="6" id="KW-0812">Transmembrane</keyword>
<dbReference type="OrthoDB" id="433457at2759"/>
<evidence type="ECO:0000256" key="3">
    <source>
        <dbReference type="ARBA" id="ARBA00007453"/>
    </source>
</evidence>
<comment type="cofactor">
    <cofactor evidence="15">
        <name>[2Fe-2S] cluster</name>
        <dbReference type="ChEBI" id="CHEBI:190135"/>
    </cofactor>
</comment>
<keyword evidence="8" id="KW-0479">Metal-binding</keyword>
<keyword evidence="10" id="KW-0408">Iron</keyword>
<dbReference type="Gene3D" id="2.102.10.10">
    <property type="entry name" value="Rieske [2Fe-2S] iron-sulphur domain"/>
    <property type="match status" value="1"/>
</dbReference>
<dbReference type="Pfam" id="PF10433">
    <property type="entry name" value="Beta-prop_RSE1_1st"/>
    <property type="match status" value="1"/>
</dbReference>
<keyword evidence="12" id="KW-0472">Membrane</keyword>
<dbReference type="InterPro" id="IPR058543">
    <property type="entry name" value="Beta-prop_RSE1/DDB1/CPSF1_2nd"/>
</dbReference>
<dbReference type="GO" id="GO:0005634">
    <property type="term" value="C:nucleus"/>
    <property type="evidence" value="ECO:0007669"/>
    <property type="project" value="UniProtKB-SubCell"/>
</dbReference>
<keyword evidence="7" id="KW-0001">2Fe-2S</keyword>
<dbReference type="GO" id="GO:0008121">
    <property type="term" value="F:quinol-cytochrome-c reductase activity"/>
    <property type="evidence" value="ECO:0007669"/>
    <property type="project" value="InterPro"/>
</dbReference>
<evidence type="ECO:0000256" key="5">
    <source>
        <dbReference type="ARBA" id="ARBA00014577"/>
    </source>
</evidence>
<dbReference type="SUPFAM" id="SSF50022">
    <property type="entry name" value="ISP domain"/>
    <property type="match status" value="1"/>
</dbReference>
<dbReference type="PANTHER" id="PTHR10644">
    <property type="entry name" value="DNA REPAIR/RNA PROCESSING CPSF FAMILY"/>
    <property type="match status" value="1"/>
</dbReference>
<dbReference type="Gene3D" id="1.20.5.270">
    <property type="entry name" value="Ubiquinol cytochrome reductase, transmembrane domain"/>
    <property type="match status" value="1"/>
</dbReference>
<evidence type="ECO:0000313" key="20">
    <source>
        <dbReference type="Proteomes" id="UP000319160"/>
    </source>
</evidence>
<dbReference type="InterPro" id="IPR004871">
    <property type="entry name" value="RSE1/DDB1/CPSF1_C"/>
</dbReference>
<evidence type="ECO:0000256" key="14">
    <source>
        <dbReference type="ARBA" id="ARBA00023242"/>
    </source>
</evidence>
<dbReference type="Pfam" id="PF23726">
    <property type="entry name" value="Beta-prop_RSE1_2nd"/>
    <property type="match status" value="1"/>
</dbReference>
<dbReference type="FunFam" id="2.130.10.10:FF:000629">
    <property type="entry name" value="UV-damaged DNA binding protein"/>
    <property type="match status" value="1"/>
</dbReference>
<dbReference type="NCBIfam" id="TIGR01416">
    <property type="entry name" value="Rieske_proteo"/>
    <property type="match status" value="1"/>
</dbReference>
<dbReference type="SUPFAM" id="SSF81502">
    <property type="entry name" value="ISP transmembrane anchor"/>
    <property type="match status" value="1"/>
</dbReference>
<name>A0A553I8T0_9PEZI</name>
<organism evidence="19 20">
    <name type="scientific">Xylaria flabelliformis</name>
    <dbReference type="NCBI Taxonomy" id="2512241"/>
    <lineage>
        <taxon>Eukaryota</taxon>
        <taxon>Fungi</taxon>
        <taxon>Dikarya</taxon>
        <taxon>Ascomycota</taxon>
        <taxon>Pezizomycotina</taxon>
        <taxon>Sordariomycetes</taxon>
        <taxon>Xylariomycetidae</taxon>
        <taxon>Xylariales</taxon>
        <taxon>Xylariaceae</taxon>
        <taxon>Xylaria</taxon>
    </lineage>
</organism>
<dbReference type="InterPro" id="IPR006317">
    <property type="entry name" value="Ubiquinol_cyt_c_Rdtase_Fe-S-su"/>
</dbReference>
<evidence type="ECO:0000256" key="10">
    <source>
        <dbReference type="ARBA" id="ARBA00023004"/>
    </source>
</evidence>
<protein>
    <recommendedName>
        <fullName evidence="16">Cytochrome b-c1 complex subunit Rieske, mitochondrial</fullName>
    </recommendedName>
    <alternativeName>
        <fullName evidence="5">DNA damage-binding protein 1</fullName>
    </alternativeName>
</protein>
<dbReference type="PRINTS" id="PR00162">
    <property type="entry name" value="RIESKE"/>
</dbReference>
<evidence type="ECO:0000256" key="2">
    <source>
        <dbReference type="ARBA" id="ARBA00004167"/>
    </source>
</evidence>
<dbReference type="Pfam" id="PF03178">
    <property type="entry name" value="CPSF_A"/>
    <property type="match status" value="1"/>
</dbReference>
<dbReference type="GO" id="GO:0051537">
    <property type="term" value="F:2 iron, 2 sulfur cluster binding"/>
    <property type="evidence" value="ECO:0007669"/>
    <property type="project" value="UniProtKB-KW"/>
</dbReference>
<evidence type="ECO:0000256" key="12">
    <source>
        <dbReference type="ARBA" id="ARBA00023136"/>
    </source>
</evidence>
<comment type="caution">
    <text evidence="19">The sequence shown here is derived from an EMBL/GenBank/DDBJ whole genome shotgun (WGS) entry which is preliminary data.</text>
</comment>
<evidence type="ECO:0000256" key="15">
    <source>
        <dbReference type="ARBA" id="ARBA00034078"/>
    </source>
</evidence>
<dbReference type="GO" id="GO:0046872">
    <property type="term" value="F:metal ion binding"/>
    <property type="evidence" value="ECO:0007669"/>
    <property type="project" value="UniProtKB-KW"/>
</dbReference>
<reference evidence="20" key="1">
    <citation type="submission" date="2019-06" db="EMBL/GenBank/DDBJ databases">
        <title>Draft genome sequence of the griseofulvin-producing fungus Xylaria cubensis strain G536.</title>
        <authorList>
            <person name="Mead M.E."/>
            <person name="Raja H.A."/>
            <person name="Steenwyk J.L."/>
            <person name="Knowles S.L."/>
            <person name="Oberlies N.H."/>
            <person name="Rokas A."/>
        </authorList>
    </citation>
    <scope>NUCLEOTIDE SEQUENCE [LARGE SCALE GENOMIC DNA]</scope>
    <source>
        <strain evidence="20">G536</strain>
    </source>
</reference>
<dbReference type="Gene3D" id="2.130.10.10">
    <property type="entry name" value="YVTN repeat-like/Quinoprotein amine dehydrogenase"/>
    <property type="match status" value="3"/>
</dbReference>
<evidence type="ECO:0000313" key="19">
    <source>
        <dbReference type="EMBL" id="TRX96613.1"/>
    </source>
</evidence>
<dbReference type="InterPro" id="IPR018846">
    <property type="entry name" value="Beta-prop_RSE1/DDB1/CPSF1_1st"/>
</dbReference>
<dbReference type="GO" id="GO:0016020">
    <property type="term" value="C:membrane"/>
    <property type="evidence" value="ECO:0007669"/>
    <property type="project" value="UniProtKB-SubCell"/>
</dbReference>
<comment type="subcellular location">
    <subcellularLocation>
        <location evidence="2">Membrane</location>
        <topology evidence="2">Single-pass membrane protein</topology>
    </subcellularLocation>
    <subcellularLocation>
        <location evidence="1">Nucleus</location>
    </subcellularLocation>
</comment>
<dbReference type="Pfam" id="PF02921">
    <property type="entry name" value="UCR_TM"/>
    <property type="match status" value="1"/>
</dbReference>
<dbReference type="InterPro" id="IPR037008">
    <property type="entry name" value="bc1_Rieske_TM_sf"/>
</dbReference>
<dbReference type="STRING" id="2512241.A0A553I8T0"/>
<dbReference type="Gene3D" id="1.10.150.910">
    <property type="match status" value="1"/>
</dbReference>
<dbReference type="EMBL" id="VFLP01000010">
    <property type="protein sequence ID" value="TRX96613.1"/>
    <property type="molecule type" value="Genomic_DNA"/>
</dbReference>
<evidence type="ECO:0000256" key="11">
    <source>
        <dbReference type="ARBA" id="ARBA00023014"/>
    </source>
</evidence>
<keyword evidence="14" id="KW-0539">Nucleus</keyword>
<dbReference type="InterPro" id="IPR005805">
    <property type="entry name" value="Rieske_Fe-S_prot_C"/>
</dbReference>
<evidence type="ECO:0000256" key="13">
    <source>
        <dbReference type="ARBA" id="ARBA00023157"/>
    </source>
</evidence>
<dbReference type="CDD" id="cd03470">
    <property type="entry name" value="Rieske_cytochrome_bc1"/>
    <property type="match status" value="1"/>
</dbReference>
<keyword evidence="9" id="KW-1133">Transmembrane helix</keyword>
<dbReference type="Proteomes" id="UP000319160">
    <property type="component" value="Unassembled WGS sequence"/>
</dbReference>
<dbReference type="InterPro" id="IPR011047">
    <property type="entry name" value="Quinoprotein_ADH-like_sf"/>
</dbReference>
<comment type="similarity">
    <text evidence="4">Belongs to the Rieske iron-sulfur protein family.</text>
</comment>
<keyword evidence="11" id="KW-0411">Iron-sulfur</keyword>
<evidence type="ECO:0000256" key="6">
    <source>
        <dbReference type="ARBA" id="ARBA00022692"/>
    </source>
</evidence>
<dbReference type="FunFam" id="2.102.10.10:FF:000001">
    <property type="entry name" value="Cytochrome b-c1 complex subunit Rieske, mitochondrial"/>
    <property type="match status" value="1"/>
</dbReference>
<dbReference type="GO" id="GO:0003676">
    <property type="term" value="F:nucleic acid binding"/>
    <property type="evidence" value="ECO:0007669"/>
    <property type="project" value="InterPro"/>
</dbReference>
<dbReference type="Pfam" id="PF00355">
    <property type="entry name" value="Rieske"/>
    <property type="match status" value="1"/>
</dbReference>